<feature type="transmembrane region" description="Helical" evidence="1">
    <location>
        <begin position="31"/>
        <end position="53"/>
    </location>
</feature>
<comment type="caution">
    <text evidence="2">The sequence shown here is derived from an EMBL/GenBank/DDBJ whole genome shotgun (WGS) entry which is preliminary data.</text>
</comment>
<feature type="transmembrane region" description="Helical" evidence="1">
    <location>
        <begin position="65"/>
        <end position="98"/>
    </location>
</feature>
<proteinExistence type="predicted"/>
<keyword evidence="3" id="KW-1185">Reference proteome</keyword>
<reference evidence="2 3" key="1">
    <citation type="submission" date="2012-09" db="EMBL/GenBank/DDBJ databases">
        <title>Genome Sequence of alkane-degrading Bacterium Alcanivorax jadensis T9.</title>
        <authorList>
            <person name="Lai Q."/>
            <person name="Shao Z."/>
        </authorList>
    </citation>
    <scope>NUCLEOTIDE SEQUENCE [LARGE SCALE GENOMIC DNA]</scope>
    <source>
        <strain evidence="2 3">T9</strain>
    </source>
</reference>
<protein>
    <recommendedName>
        <fullName evidence="4">Polysaccharide biosynthesis protein</fullName>
    </recommendedName>
</protein>
<keyword evidence="1" id="KW-0812">Transmembrane</keyword>
<accession>A0ABR4WCB4</accession>
<evidence type="ECO:0000256" key="1">
    <source>
        <dbReference type="SAM" id="Phobius"/>
    </source>
</evidence>
<organism evidence="2 3">
    <name type="scientific">Alcanivorax jadensis T9</name>
    <dbReference type="NCBI Taxonomy" id="1177181"/>
    <lineage>
        <taxon>Bacteria</taxon>
        <taxon>Pseudomonadati</taxon>
        <taxon>Pseudomonadota</taxon>
        <taxon>Gammaproteobacteria</taxon>
        <taxon>Oceanospirillales</taxon>
        <taxon>Alcanivoracaceae</taxon>
        <taxon>Alcanivorax</taxon>
    </lineage>
</organism>
<name>A0ABR4WCB4_9GAMM</name>
<keyword evidence="1" id="KW-0472">Membrane</keyword>
<dbReference type="RefSeq" id="WP_035247720.1">
    <property type="nucleotide sequence ID" value="NZ_ARXU01000006.1"/>
</dbReference>
<keyword evidence="1" id="KW-1133">Transmembrane helix</keyword>
<dbReference type="Proteomes" id="UP000029443">
    <property type="component" value="Unassembled WGS sequence"/>
</dbReference>
<gene>
    <name evidence="2" type="ORF">T9A_01939</name>
</gene>
<evidence type="ECO:0008006" key="4">
    <source>
        <dbReference type="Google" id="ProtNLM"/>
    </source>
</evidence>
<dbReference type="EMBL" id="ARXU01000006">
    <property type="protein sequence ID" value="KGD61079.1"/>
    <property type="molecule type" value="Genomic_DNA"/>
</dbReference>
<evidence type="ECO:0000313" key="2">
    <source>
        <dbReference type="EMBL" id="KGD61079.1"/>
    </source>
</evidence>
<sequence length="336" mass="37791">MSSWKLLIYAISAELGSLLLLLSQNSSLSYFLLYLVAHGLASALLSAVAWTFLPTRFRKPKVFSLALIFSFAFFIPAIGLLTIIGGIALGVMLPALFMPLPFSQVAKPYFTPVNNQHSAGFRQIDLKSLLTSETAPNALRIQGMLVLKDMPGRITGRLLRDSLGDSYEDLRLLAYGILDQKEKDITRDIDRVLHLLERAKESRRYRLARRLAELYWELSYQDLVRGDIMTLTLERASFYADMGLMESPEDAGLWLLRGRIKMSQGNLGESQESLVFARRLGLSPAQVNPWLAEIALQRRQLPMVRLLMEQIPDGSQFTALNKSVEYWRGYGAAQSG</sequence>
<evidence type="ECO:0000313" key="3">
    <source>
        <dbReference type="Proteomes" id="UP000029443"/>
    </source>
</evidence>